<evidence type="ECO:0000256" key="1">
    <source>
        <dbReference type="SAM" id="SignalP"/>
    </source>
</evidence>
<dbReference type="InterPro" id="IPR005184">
    <property type="entry name" value="DUF306_Meta_HslJ"/>
</dbReference>
<evidence type="ECO:0000313" key="3">
    <source>
        <dbReference type="EMBL" id="MDT3467219.1"/>
    </source>
</evidence>
<dbReference type="RefSeq" id="WP_004153530.1">
    <property type="nucleotide sequence ID" value="NZ_JAVSKO010000002.1"/>
</dbReference>
<dbReference type="Pfam" id="PF03724">
    <property type="entry name" value="META"/>
    <property type="match status" value="1"/>
</dbReference>
<proteinExistence type="predicted"/>
<accession>A0AAJ2MY69</accession>
<evidence type="ECO:0000313" key="4">
    <source>
        <dbReference type="Proteomes" id="UP001251948"/>
    </source>
</evidence>
<dbReference type="AlphaFoldDB" id="A0AAJ2MY69"/>
<name>A0AAJ2MY69_STEMA</name>
<keyword evidence="1" id="KW-0732">Signal</keyword>
<feature type="chain" id="PRO_5042529237" evidence="1">
    <location>
        <begin position="23"/>
        <end position="155"/>
    </location>
</feature>
<dbReference type="Gene3D" id="2.40.128.270">
    <property type="match status" value="1"/>
</dbReference>
<evidence type="ECO:0000259" key="2">
    <source>
        <dbReference type="Pfam" id="PF03724"/>
    </source>
</evidence>
<dbReference type="Proteomes" id="UP001251948">
    <property type="component" value="Unassembled WGS sequence"/>
</dbReference>
<protein>
    <submittedName>
        <fullName evidence="3">META domain-containing protein</fullName>
    </submittedName>
</protein>
<sequence length="155" mass="16877">MKHVPVLIIAGLLAVSADVATARTPSNDRLEAHLWQLARATDAQGRRIDALFVPGHAPYTLRFQSGFMSELNLCNHASSQYQLQGNHLFLRNSVQTTAECIDPKMTTQQKRARMLMHGGGAAPMLELGERGTLTVRNAQGDTAVFEPASPQADGR</sequence>
<dbReference type="EMBL" id="JAVSKO010000002">
    <property type="protein sequence ID" value="MDT3467219.1"/>
    <property type="molecule type" value="Genomic_DNA"/>
</dbReference>
<feature type="signal peptide" evidence="1">
    <location>
        <begin position="1"/>
        <end position="22"/>
    </location>
</feature>
<comment type="caution">
    <text evidence="3">The sequence shown here is derived from an EMBL/GenBank/DDBJ whole genome shotgun (WGS) entry which is preliminary data.</text>
</comment>
<gene>
    <name evidence="3" type="ORF">ROV92_04285</name>
</gene>
<reference evidence="3" key="1">
    <citation type="submission" date="2023-07" db="EMBL/GenBank/DDBJ databases">
        <title>Comparative genomics of clinical Stenotrophomonas maltophilia isolates reveals regions of diversity which correlate with colonization and persistence in vivo.</title>
        <authorList>
            <person name="Mcdaniel M.S."/>
            <person name="Swords W.E."/>
            <person name="Sumpter N.A."/>
            <person name="Lindgren N.R."/>
            <person name="Billiot C.E."/>
        </authorList>
    </citation>
    <scope>NUCLEOTIDE SEQUENCE</scope>
    <source>
        <strain evidence="3">Ism4</strain>
    </source>
</reference>
<dbReference type="InterPro" id="IPR038670">
    <property type="entry name" value="HslJ-like_sf"/>
</dbReference>
<organism evidence="3 4">
    <name type="scientific">Stenotrophomonas maltophilia</name>
    <name type="common">Pseudomonas maltophilia</name>
    <name type="synonym">Xanthomonas maltophilia</name>
    <dbReference type="NCBI Taxonomy" id="40324"/>
    <lineage>
        <taxon>Bacteria</taxon>
        <taxon>Pseudomonadati</taxon>
        <taxon>Pseudomonadota</taxon>
        <taxon>Gammaproteobacteria</taxon>
        <taxon>Lysobacterales</taxon>
        <taxon>Lysobacteraceae</taxon>
        <taxon>Stenotrophomonas</taxon>
        <taxon>Stenotrophomonas maltophilia group</taxon>
    </lineage>
</organism>
<feature type="domain" description="DUF306" evidence="2">
    <location>
        <begin position="50"/>
        <end position="144"/>
    </location>
</feature>